<protein>
    <recommendedName>
        <fullName evidence="3">PH domain-containing protein</fullName>
    </recommendedName>
</protein>
<reference evidence="2" key="1">
    <citation type="submission" date="2024-02" db="EMBL/GenBank/DDBJ databases">
        <title>Tomenella chthoni gen. nov. sp. nov., a member of the family Jonesiaceae isolated from bat guano.</title>
        <authorList>
            <person name="Miller S.L."/>
            <person name="King J."/>
            <person name="Sankaranarayanan K."/>
            <person name="Lawson P.A."/>
        </authorList>
    </citation>
    <scope>NUCLEOTIDE SEQUENCE</scope>
    <source>
        <strain evidence="2">BS-20</strain>
    </source>
</reference>
<proteinExistence type="predicted"/>
<organism evidence="2">
    <name type="scientific">Jonesiaceae bacterium BS-20</name>
    <dbReference type="NCBI Taxonomy" id="3120821"/>
    <lineage>
        <taxon>Bacteria</taxon>
        <taxon>Bacillati</taxon>
        <taxon>Actinomycetota</taxon>
        <taxon>Actinomycetes</taxon>
        <taxon>Micrococcales</taxon>
        <taxon>Jonesiaceae</taxon>
    </lineage>
</organism>
<dbReference type="EMBL" id="CP146203">
    <property type="protein sequence ID" value="XBH22196.1"/>
    <property type="molecule type" value="Genomic_DNA"/>
</dbReference>
<evidence type="ECO:0000313" key="2">
    <source>
        <dbReference type="EMBL" id="XBH22196.1"/>
    </source>
</evidence>
<keyword evidence="1" id="KW-0812">Transmembrane</keyword>
<keyword evidence="1" id="KW-0472">Membrane</keyword>
<gene>
    <name evidence="2" type="ORF">V5R04_02915</name>
</gene>
<sequence>MYAALIIGVILTLAVLVDHQRFKTTKRKAQGNTVRGVTVHQRVGEPVRQRVIWFLGVCGAFLIGLGIACIAGLDRMSASGEIVPIIILAAALLGLGLWLVAYYFNTSTIVTRELVQHTTFLRNTKTLRFQDIAKYQVGYSRGGQFVVLHGIDRTKNGARIKIVYTPDEHHCQPLFDAIAVFERTGSWPSPGGPAQHQ</sequence>
<feature type="transmembrane region" description="Helical" evidence="1">
    <location>
        <begin position="85"/>
        <end position="104"/>
    </location>
</feature>
<feature type="transmembrane region" description="Helical" evidence="1">
    <location>
        <begin position="51"/>
        <end position="73"/>
    </location>
</feature>
<dbReference type="AlphaFoldDB" id="A0AAU7DXI2"/>
<keyword evidence="1" id="KW-1133">Transmembrane helix</keyword>
<evidence type="ECO:0008006" key="3">
    <source>
        <dbReference type="Google" id="ProtNLM"/>
    </source>
</evidence>
<evidence type="ECO:0000256" key="1">
    <source>
        <dbReference type="SAM" id="Phobius"/>
    </source>
</evidence>
<name>A0AAU7DXI2_9MICO</name>
<accession>A0AAU7DXI2</accession>